<evidence type="ECO:0000313" key="5">
    <source>
        <dbReference type="Proteomes" id="UP000008810"/>
    </source>
</evidence>
<dbReference type="GeneID" id="100835313"/>
<dbReference type="Proteomes" id="UP000008810">
    <property type="component" value="Chromosome 2"/>
</dbReference>
<dbReference type="InterPro" id="IPR039265">
    <property type="entry name" value="DIR1-like"/>
</dbReference>
<dbReference type="OrthoDB" id="656626at2759"/>
<keyword evidence="1" id="KW-0732">Signal</keyword>
<proteinExistence type="predicted"/>
<dbReference type="KEGG" id="bdi:100835313"/>
<dbReference type="InterPro" id="IPR036312">
    <property type="entry name" value="Bifun_inhib/LTP/seed_sf"/>
</dbReference>
<organism evidence="4">
    <name type="scientific">Brachypodium distachyon</name>
    <name type="common">Purple false brome</name>
    <name type="synonym">Trachynia distachya</name>
    <dbReference type="NCBI Taxonomy" id="15368"/>
    <lineage>
        <taxon>Eukaryota</taxon>
        <taxon>Viridiplantae</taxon>
        <taxon>Streptophyta</taxon>
        <taxon>Embryophyta</taxon>
        <taxon>Tracheophyta</taxon>
        <taxon>Spermatophyta</taxon>
        <taxon>Magnoliopsida</taxon>
        <taxon>Liliopsida</taxon>
        <taxon>Poales</taxon>
        <taxon>Poaceae</taxon>
        <taxon>BOP clade</taxon>
        <taxon>Pooideae</taxon>
        <taxon>Stipodae</taxon>
        <taxon>Brachypodieae</taxon>
        <taxon>Brachypodium</taxon>
    </lineage>
</organism>
<dbReference type="PANTHER" id="PTHR33122">
    <property type="entry name" value="LIPID BINDING PROTEIN-RELATED"/>
    <property type="match status" value="1"/>
</dbReference>
<evidence type="ECO:0000313" key="4">
    <source>
        <dbReference type="EnsemblPlants" id="KQK11165"/>
    </source>
</evidence>
<dbReference type="Gene3D" id="1.10.110.10">
    <property type="entry name" value="Plant lipid-transfer and hydrophobic proteins"/>
    <property type="match status" value="1"/>
</dbReference>
<dbReference type="InterPro" id="IPR016140">
    <property type="entry name" value="Bifunc_inhib/LTP/seed_store"/>
</dbReference>
<dbReference type="OMA" id="DSMVSNC"/>
<sequence>MAGIRKASSSAAAMAMALLVVAALLLLVAVAGAAGRHTACHVDLERMEDKCGSYCAAGSREGSPSGECCDAVRGADFPCLCRYKPLLRSVAPGMDANRAMQIPAKCGIPNVPAC</sequence>
<reference evidence="4" key="3">
    <citation type="submission" date="2018-08" db="UniProtKB">
        <authorList>
            <consortium name="EnsemblPlants"/>
        </authorList>
    </citation>
    <scope>IDENTIFICATION</scope>
    <source>
        <strain evidence="4">cv. Bd21</strain>
    </source>
</reference>
<protein>
    <recommendedName>
        <fullName evidence="2">Bifunctional inhibitor/plant lipid transfer protein/seed storage helical domain-containing protein</fullName>
    </recommendedName>
</protein>
<dbReference type="EnsemblPlants" id="KQK11165">
    <property type="protein sequence ID" value="KQK11165"/>
    <property type="gene ID" value="BRADI_2g58520v3"/>
</dbReference>
<feature type="signal peptide" evidence="1">
    <location>
        <begin position="1"/>
        <end position="33"/>
    </location>
</feature>
<dbReference type="GO" id="GO:0009627">
    <property type="term" value="P:systemic acquired resistance"/>
    <property type="evidence" value="ECO:0007669"/>
    <property type="project" value="InterPro"/>
</dbReference>
<name>I1HUI1_BRADI</name>
<reference evidence="3 4" key="1">
    <citation type="journal article" date="2010" name="Nature">
        <title>Genome sequencing and analysis of the model grass Brachypodium distachyon.</title>
        <authorList>
            <consortium name="International Brachypodium Initiative"/>
        </authorList>
    </citation>
    <scope>NUCLEOTIDE SEQUENCE [LARGE SCALE GENOMIC DNA]</scope>
    <source>
        <strain evidence="3 4">Bd21</strain>
    </source>
</reference>
<feature type="chain" id="PRO_5014094823" description="Bifunctional inhibitor/plant lipid transfer protein/seed storage helical domain-containing protein" evidence="1">
    <location>
        <begin position="34"/>
        <end position="114"/>
    </location>
</feature>
<dbReference type="PANTHER" id="PTHR33122:SF62">
    <property type="entry name" value="OS01G0914300 PROTEIN"/>
    <property type="match status" value="1"/>
</dbReference>
<dbReference type="EMBL" id="CM000881">
    <property type="protein sequence ID" value="KQK11165.1"/>
    <property type="molecule type" value="Genomic_DNA"/>
</dbReference>
<dbReference type="Gramene" id="KQK11165">
    <property type="protein sequence ID" value="KQK11165"/>
    <property type="gene ID" value="BRADI_2g58520v3"/>
</dbReference>
<dbReference type="SUPFAM" id="SSF47699">
    <property type="entry name" value="Bifunctional inhibitor/lipid-transfer protein/seed storage 2S albumin"/>
    <property type="match status" value="1"/>
</dbReference>
<accession>I1HUI1</accession>
<keyword evidence="5" id="KW-1185">Reference proteome</keyword>
<dbReference type="Pfam" id="PF14368">
    <property type="entry name" value="LTP_2"/>
    <property type="match status" value="1"/>
</dbReference>
<gene>
    <name evidence="4" type="primary">LOC100835313</name>
    <name evidence="3" type="ORF">BRADI_2g58520v3</name>
</gene>
<dbReference type="HOGENOM" id="CLU_145659_0_0_1"/>
<reference evidence="3" key="2">
    <citation type="submission" date="2017-06" db="EMBL/GenBank/DDBJ databases">
        <title>WGS assembly of Brachypodium distachyon.</title>
        <authorList>
            <consortium name="The International Brachypodium Initiative"/>
            <person name="Lucas S."/>
            <person name="Harmon-Smith M."/>
            <person name="Lail K."/>
            <person name="Tice H."/>
            <person name="Grimwood J."/>
            <person name="Bruce D."/>
            <person name="Barry K."/>
            <person name="Shu S."/>
            <person name="Lindquist E."/>
            <person name="Wang M."/>
            <person name="Pitluck S."/>
            <person name="Vogel J.P."/>
            <person name="Garvin D.F."/>
            <person name="Mockler T.C."/>
            <person name="Schmutz J."/>
            <person name="Rokhsar D."/>
            <person name="Bevan M.W."/>
        </authorList>
    </citation>
    <scope>NUCLEOTIDE SEQUENCE</scope>
    <source>
        <strain evidence="3">Bd21</strain>
    </source>
</reference>
<dbReference type="AlphaFoldDB" id="I1HUI1"/>
<dbReference type="GO" id="GO:0005504">
    <property type="term" value="F:fatty acid binding"/>
    <property type="evidence" value="ECO:0007669"/>
    <property type="project" value="InterPro"/>
</dbReference>
<evidence type="ECO:0000313" key="3">
    <source>
        <dbReference type="EMBL" id="KQK11165.1"/>
    </source>
</evidence>
<feature type="domain" description="Bifunctional inhibitor/plant lipid transfer protein/seed storage helical" evidence="2">
    <location>
        <begin position="26"/>
        <end position="113"/>
    </location>
</feature>
<dbReference type="eggNOG" id="ENOG502SGWY">
    <property type="taxonomic scope" value="Eukaryota"/>
</dbReference>
<dbReference type="CDD" id="cd04660">
    <property type="entry name" value="nsLTP_like"/>
    <property type="match status" value="1"/>
</dbReference>
<evidence type="ECO:0000259" key="2">
    <source>
        <dbReference type="Pfam" id="PF14368"/>
    </source>
</evidence>
<dbReference type="InterPro" id="IPR044741">
    <property type="entry name" value="NsLTP-like"/>
</dbReference>
<dbReference type="FunCoup" id="I1HUI1">
    <property type="interactions" value="391"/>
</dbReference>
<evidence type="ECO:0000256" key="1">
    <source>
        <dbReference type="SAM" id="SignalP"/>
    </source>
</evidence>
<dbReference type="RefSeq" id="XP_003564903.1">
    <property type="nucleotide sequence ID" value="XM_003564855.3"/>
</dbReference>